<feature type="compositionally biased region" description="Low complexity" evidence="1">
    <location>
        <begin position="28"/>
        <end position="43"/>
    </location>
</feature>
<evidence type="ECO:0000313" key="4">
    <source>
        <dbReference type="EMBL" id="SKB95842.1"/>
    </source>
</evidence>
<evidence type="ECO:0008006" key="6">
    <source>
        <dbReference type="Google" id="ProtNLM"/>
    </source>
</evidence>
<evidence type="ECO:0000256" key="2">
    <source>
        <dbReference type="SAM" id="Phobius"/>
    </source>
</evidence>
<gene>
    <name evidence="4" type="ORF">SAMN05660477_02082</name>
</gene>
<feature type="region of interest" description="Disordered" evidence="1">
    <location>
        <begin position="28"/>
        <end position="70"/>
    </location>
</feature>
<proteinExistence type="predicted"/>
<keyword evidence="5" id="KW-1185">Reference proteome</keyword>
<evidence type="ECO:0000313" key="5">
    <source>
        <dbReference type="Proteomes" id="UP000191112"/>
    </source>
</evidence>
<reference evidence="4 5" key="1">
    <citation type="submission" date="2017-02" db="EMBL/GenBank/DDBJ databases">
        <authorList>
            <person name="Peterson S.W."/>
        </authorList>
    </citation>
    <scope>NUCLEOTIDE SEQUENCE [LARGE SCALE GENOMIC DNA]</scope>
    <source>
        <strain evidence="4 5">DSM 22323</strain>
    </source>
</reference>
<dbReference type="Proteomes" id="UP000191112">
    <property type="component" value="Unassembled WGS sequence"/>
</dbReference>
<dbReference type="AlphaFoldDB" id="A0A1T5FIC6"/>
<feature type="transmembrane region" description="Helical" evidence="2">
    <location>
        <begin position="74"/>
        <end position="92"/>
    </location>
</feature>
<dbReference type="EMBL" id="FUYZ01000006">
    <property type="protein sequence ID" value="SKB95842.1"/>
    <property type="molecule type" value="Genomic_DNA"/>
</dbReference>
<keyword evidence="2" id="KW-0812">Transmembrane</keyword>
<keyword evidence="2" id="KW-0472">Membrane</keyword>
<feature type="chain" id="PRO_5012843558" description="PEP-CTERM protein-sorting domain-containing protein" evidence="3">
    <location>
        <begin position="22"/>
        <end position="102"/>
    </location>
</feature>
<feature type="signal peptide" evidence="3">
    <location>
        <begin position="1"/>
        <end position="21"/>
    </location>
</feature>
<evidence type="ECO:0000256" key="3">
    <source>
        <dbReference type="SAM" id="SignalP"/>
    </source>
</evidence>
<name>A0A1T5FIC6_9FLAO</name>
<sequence length="102" mass="11599">MKQVLSIILLLMLNVKIAAQYQDNNNRFNEEQNINNINSFQQSEESEQESEQQTDIPNEEPQKGIGNPGEPAPINQYTLVLLGFAIVGIFLARKKINIQEQN</sequence>
<evidence type="ECO:0000256" key="1">
    <source>
        <dbReference type="SAM" id="MobiDB-lite"/>
    </source>
</evidence>
<organism evidence="4 5">
    <name type="scientific">Soonwooa buanensis</name>
    <dbReference type="NCBI Taxonomy" id="619805"/>
    <lineage>
        <taxon>Bacteria</taxon>
        <taxon>Pseudomonadati</taxon>
        <taxon>Bacteroidota</taxon>
        <taxon>Flavobacteriia</taxon>
        <taxon>Flavobacteriales</taxon>
        <taxon>Weeksellaceae</taxon>
        <taxon>Chryseobacterium group</taxon>
        <taxon>Soonwooa</taxon>
    </lineage>
</organism>
<keyword evidence="3" id="KW-0732">Signal</keyword>
<protein>
    <recommendedName>
        <fullName evidence="6">PEP-CTERM protein-sorting domain-containing protein</fullName>
    </recommendedName>
</protein>
<accession>A0A1T5FIC6</accession>
<keyword evidence="2" id="KW-1133">Transmembrane helix</keyword>
<dbReference type="RefSeq" id="WP_079667301.1">
    <property type="nucleotide sequence ID" value="NZ_FUYZ01000006.1"/>
</dbReference>